<dbReference type="PANTHER" id="PTHR45348:SF2">
    <property type="entry name" value="ZINC-TYPE ALCOHOL DEHYDROGENASE-LIKE PROTEIN C2E1P3.01"/>
    <property type="match status" value="1"/>
</dbReference>
<dbReference type="InterPro" id="IPR047122">
    <property type="entry name" value="Trans-enoyl_RdTase-like"/>
</dbReference>
<organism evidence="2 3">
    <name type="scientific">Pseudoduganella lurida</name>
    <dbReference type="NCBI Taxonomy" id="1036180"/>
    <lineage>
        <taxon>Bacteria</taxon>
        <taxon>Pseudomonadati</taxon>
        <taxon>Pseudomonadota</taxon>
        <taxon>Betaproteobacteria</taxon>
        <taxon>Burkholderiales</taxon>
        <taxon>Oxalobacteraceae</taxon>
        <taxon>Telluria group</taxon>
        <taxon>Pseudoduganella</taxon>
    </lineage>
</organism>
<evidence type="ECO:0000259" key="1">
    <source>
        <dbReference type="SMART" id="SM00829"/>
    </source>
</evidence>
<dbReference type="InterPro" id="IPR036291">
    <property type="entry name" value="NAD(P)-bd_dom_sf"/>
</dbReference>
<feature type="domain" description="Enoyl reductase (ER)" evidence="1">
    <location>
        <begin position="13"/>
        <end position="372"/>
    </location>
</feature>
<dbReference type="CDD" id="cd08249">
    <property type="entry name" value="enoyl_reductase_like"/>
    <property type="match status" value="1"/>
</dbReference>
<proteinExistence type="predicted"/>
<dbReference type="OrthoDB" id="9787435at2"/>
<accession>A0A562RLX8</accession>
<dbReference type="SUPFAM" id="SSF50129">
    <property type="entry name" value="GroES-like"/>
    <property type="match status" value="1"/>
</dbReference>
<dbReference type="PANTHER" id="PTHR45348">
    <property type="entry name" value="HYPOTHETICAL OXIDOREDUCTASE (EUROFUNG)"/>
    <property type="match status" value="1"/>
</dbReference>
<dbReference type="AlphaFoldDB" id="A0A562RLX8"/>
<dbReference type="EMBL" id="VLLB01000001">
    <property type="protein sequence ID" value="TWI70058.1"/>
    <property type="molecule type" value="Genomic_DNA"/>
</dbReference>
<dbReference type="InterPro" id="IPR020843">
    <property type="entry name" value="ER"/>
</dbReference>
<dbReference type="Gene3D" id="3.40.50.720">
    <property type="entry name" value="NAD(P)-binding Rossmann-like Domain"/>
    <property type="match status" value="1"/>
</dbReference>
<dbReference type="SUPFAM" id="SSF51735">
    <property type="entry name" value="NAD(P)-binding Rossmann-fold domains"/>
    <property type="match status" value="1"/>
</dbReference>
<evidence type="ECO:0000313" key="3">
    <source>
        <dbReference type="Proteomes" id="UP000318431"/>
    </source>
</evidence>
<dbReference type="SMART" id="SM00829">
    <property type="entry name" value="PKS_ER"/>
    <property type="match status" value="1"/>
</dbReference>
<keyword evidence="3" id="KW-1185">Reference proteome</keyword>
<name>A0A562RLX8_9BURK</name>
<dbReference type="RefSeq" id="WP_145647753.1">
    <property type="nucleotide sequence ID" value="NZ_VLLB01000001.1"/>
</dbReference>
<protein>
    <submittedName>
        <fullName evidence="2">Alcohol dehydrogenase-like protein</fullName>
    </submittedName>
</protein>
<gene>
    <name evidence="2" type="ORF">IP91_01136</name>
</gene>
<dbReference type="GO" id="GO:0016651">
    <property type="term" value="F:oxidoreductase activity, acting on NAD(P)H"/>
    <property type="evidence" value="ECO:0007669"/>
    <property type="project" value="InterPro"/>
</dbReference>
<sequence length="374" mass="39318">MQDPLNHALWLPARQAAFTVAPAPYTAPRGREVVVRTRAVALNLFDRHLQTIGSLACPWLNYPMVVGHDLAGDVVEVGEDVTRFQPGDRVLGLAGGVDKGRNRAAEGAFQHYVVLLEHMVTPLPAAMSYNEASVLPLGVSTAACALFQDGFLGLAPPRVQRQPRSETVIVWGGSTSVGANAIQLAVAAGYDVLTTCSPGNFEYVRTLGARQAFDYRSATVVADLVSALKHSRCAGAVAIGPGAALACLDVVVAAGGARTVAVVTPPATFDGIPVGRGRLRKLLPILVKNATGLLKLMWRARRRGVATPFVWGTALIHNEVGPLIFRQYLPEALARGAFKPSPPCQVAGHGLEAIPAAMAMHAAGVSAAKLVVTL</sequence>
<dbReference type="InterPro" id="IPR011032">
    <property type="entry name" value="GroES-like_sf"/>
</dbReference>
<evidence type="ECO:0000313" key="2">
    <source>
        <dbReference type="EMBL" id="TWI70058.1"/>
    </source>
</evidence>
<dbReference type="InterPro" id="IPR013154">
    <property type="entry name" value="ADH-like_N"/>
</dbReference>
<dbReference type="Gene3D" id="3.90.180.10">
    <property type="entry name" value="Medium-chain alcohol dehydrogenases, catalytic domain"/>
    <property type="match status" value="1"/>
</dbReference>
<comment type="caution">
    <text evidence="2">The sequence shown here is derived from an EMBL/GenBank/DDBJ whole genome shotgun (WGS) entry which is preliminary data.</text>
</comment>
<reference evidence="2 3" key="1">
    <citation type="journal article" date="2015" name="Stand. Genomic Sci.">
        <title>Genomic Encyclopedia of Bacterial and Archaeal Type Strains, Phase III: the genomes of soil and plant-associated and newly described type strains.</title>
        <authorList>
            <person name="Whitman W.B."/>
            <person name="Woyke T."/>
            <person name="Klenk H.P."/>
            <person name="Zhou Y."/>
            <person name="Lilburn T.G."/>
            <person name="Beck B.J."/>
            <person name="De Vos P."/>
            <person name="Vandamme P."/>
            <person name="Eisen J.A."/>
            <person name="Garrity G."/>
            <person name="Hugenholtz P."/>
            <person name="Kyrpides N.C."/>
        </authorList>
    </citation>
    <scope>NUCLEOTIDE SEQUENCE [LARGE SCALE GENOMIC DNA]</scope>
    <source>
        <strain evidence="2 3">CGMCC 1.10822</strain>
    </source>
</reference>
<dbReference type="Proteomes" id="UP000318431">
    <property type="component" value="Unassembled WGS sequence"/>
</dbReference>
<dbReference type="Pfam" id="PF08240">
    <property type="entry name" value="ADH_N"/>
    <property type="match status" value="1"/>
</dbReference>